<evidence type="ECO:0000256" key="1">
    <source>
        <dbReference type="SAM" id="MobiDB-lite"/>
    </source>
</evidence>
<organism evidence="4 5">
    <name type="scientific">Lysinibacillus fusiformis</name>
    <dbReference type="NCBI Taxonomy" id="28031"/>
    <lineage>
        <taxon>Bacteria</taxon>
        <taxon>Bacillati</taxon>
        <taxon>Bacillota</taxon>
        <taxon>Bacilli</taxon>
        <taxon>Bacillales</taxon>
        <taxon>Bacillaceae</taxon>
        <taxon>Lysinibacillus</taxon>
    </lineage>
</organism>
<accession>A0A1H9R153</accession>
<name>A0A1H9R153_9BACI</name>
<dbReference type="RefSeq" id="WP_089987011.1">
    <property type="nucleotide sequence ID" value="NZ_BJOM01000034.1"/>
</dbReference>
<sequence length="214" mass="24696">MSFFKKIMGTFENTPERQAVIDAKERTKQEDIQQREKYVGTSLYRGMKYTFYKPAIDYFENTVQLANEIVLSSLPAEYDFGNLEKKGLLIATNMRVVFVTKIGNLQLYTPFNYKYMEGVLLASDGIAQKELTILTPALRATFDDILNDDRLNKFIDVVQKQMQDSKDNPRMTNDKKKLSTSADPYSDLEKIANLRDKGILTEEEFLEEKKKILG</sequence>
<evidence type="ECO:0000313" key="5">
    <source>
        <dbReference type="Proteomes" id="UP000199410"/>
    </source>
</evidence>
<evidence type="ECO:0000313" key="4">
    <source>
        <dbReference type="EMBL" id="SER66450.1"/>
    </source>
</evidence>
<dbReference type="InterPro" id="IPR039519">
    <property type="entry name" value="YokE-like_PH"/>
</dbReference>
<dbReference type="Pfam" id="PF14470">
    <property type="entry name" value="bPH_3"/>
    <property type="match status" value="1"/>
</dbReference>
<dbReference type="Pfam" id="PF09851">
    <property type="entry name" value="SHOCT"/>
    <property type="match status" value="1"/>
</dbReference>
<feature type="domain" description="YokE-like PH" evidence="3">
    <location>
        <begin position="67"/>
        <end position="159"/>
    </location>
</feature>
<feature type="compositionally biased region" description="Basic and acidic residues" evidence="1">
    <location>
        <begin position="163"/>
        <end position="177"/>
    </location>
</feature>
<comment type="caution">
    <text evidence="4">The sequence shown here is derived from an EMBL/GenBank/DDBJ whole genome shotgun (WGS) entry which is preliminary data.</text>
</comment>
<dbReference type="InterPro" id="IPR018649">
    <property type="entry name" value="SHOCT"/>
</dbReference>
<gene>
    <name evidence="4" type="ORF">SAMN02787113_04299</name>
</gene>
<feature type="domain" description="SHOCT" evidence="2">
    <location>
        <begin position="188"/>
        <end position="213"/>
    </location>
</feature>
<dbReference type="Proteomes" id="UP000199410">
    <property type="component" value="Unassembled WGS sequence"/>
</dbReference>
<feature type="region of interest" description="Disordered" evidence="1">
    <location>
        <begin position="162"/>
        <end position="182"/>
    </location>
</feature>
<dbReference type="EMBL" id="FOEL01000021">
    <property type="protein sequence ID" value="SER66450.1"/>
    <property type="molecule type" value="Genomic_DNA"/>
</dbReference>
<protein>
    <submittedName>
        <fullName evidence="4">PH domain-containing protein</fullName>
    </submittedName>
</protein>
<evidence type="ECO:0000259" key="2">
    <source>
        <dbReference type="Pfam" id="PF09851"/>
    </source>
</evidence>
<reference evidence="4 5" key="1">
    <citation type="submission" date="2016-10" db="EMBL/GenBank/DDBJ databases">
        <authorList>
            <person name="Varghese N."/>
            <person name="Submissions S."/>
        </authorList>
    </citation>
    <scope>NUCLEOTIDE SEQUENCE [LARGE SCALE GENOMIC DNA]</scope>
    <source>
        <strain evidence="4 5">TC-13</strain>
    </source>
</reference>
<dbReference type="AlphaFoldDB" id="A0A1H9R153"/>
<evidence type="ECO:0000259" key="3">
    <source>
        <dbReference type="Pfam" id="PF14470"/>
    </source>
</evidence>
<proteinExistence type="predicted"/>